<evidence type="ECO:0000313" key="2">
    <source>
        <dbReference type="Proteomes" id="UP000036013"/>
    </source>
</evidence>
<evidence type="ECO:0000313" key="1">
    <source>
        <dbReference type="EMBL" id="KLQ06378.1"/>
    </source>
</evidence>
<sequence>MNDSNAIKNMLSEQLAEKFKKFSALIESDYPLECDAIKELVLRFEEALKMNDTLICENAILNILRMVYESDSPEQLSSLTMIVPIKRK</sequence>
<protein>
    <submittedName>
        <fullName evidence="1">Uncharacterized protein</fullName>
    </submittedName>
</protein>
<dbReference type="AlphaFoldDB" id="A0A837LIG7"/>
<organism evidence="1 2">
    <name type="scientific">Enterobacter roggenkampii</name>
    <dbReference type="NCBI Taxonomy" id="1812935"/>
    <lineage>
        <taxon>Bacteria</taxon>
        <taxon>Pseudomonadati</taxon>
        <taxon>Pseudomonadota</taxon>
        <taxon>Gammaproteobacteria</taxon>
        <taxon>Enterobacterales</taxon>
        <taxon>Enterobacteriaceae</taxon>
        <taxon>Enterobacter</taxon>
        <taxon>Enterobacter cloacae complex</taxon>
    </lineage>
</organism>
<dbReference type="RefSeq" id="WP_047747902.1">
    <property type="nucleotide sequence ID" value="NZ_JBDYGO010000010.1"/>
</dbReference>
<reference evidence="1 2" key="1">
    <citation type="submission" date="2015-06" db="EMBL/GenBank/DDBJ databases">
        <authorList>
            <person name="Adams M."/>
            <person name="Sutton G."/>
            <person name="Nelson K."/>
            <person name="Bonomo R."/>
            <person name="McCorrison J."/>
            <person name="Sanka R."/>
            <person name="Brinkac L."/>
            <person name="Nierman W."/>
        </authorList>
    </citation>
    <scope>NUCLEOTIDE SEQUENCE [LARGE SCALE GENOMIC DNA]</scope>
    <source>
        <strain evidence="1 2">GN02692</strain>
    </source>
</reference>
<dbReference type="Proteomes" id="UP000036013">
    <property type="component" value="Unassembled WGS sequence"/>
</dbReference>
<gene>
    <name evidence="1" type="ORF">ABF77_05785</name>
</gene>
<comment type="caution">
    <text evidence="1">The sequence shown here is derived from an EMBL/GenBank/DDBJ whole genome shotgun (WGS) entry which is preliminary data.</text>
</comment>
<accession>A0A837LIG7</accession>
<name>A0A837LIG7_9ENTR</name>
<proteinExistence type="predicted"/>
<dbReference type="EMBL" id="LEDI01000010">
    <property type="protein sequence ID" value="KLQ06378.1"/>
    <property type="molecule type" value="Genomic_DNA"/>
</dbReference>